<keyword evidence="3" id="KW-0067">ATP-binding</keyword>
<sequence length="653" mass="74725">MASEPIKVYLRFRPLSNQESEQNDDIMWNLNKNSVSIQAEDLNLFINDKKISSNYNPSFQFDYCFSWDSNNQEIYAKVAKNQVLSALDGYNATIFAYGQTGSGKTYTMLGKQEDSKVLASRNMNIEYSEKTLEKNIESRSENYEGIIVLALEDIFSVVKGCSDRKFYFSCSYMEIYNEHVYDLLKPPEEFTNEILDVVEGPGKEFVVRGLSEQVVSSISEVLESLYKGEQNRHYAATNLNHHSSRSHTIFKLNVKSLSVIPKTGDCEESDKYENITTESAINFVDLAGSEKIKTLQAAAETEKFKSSQFSALSYKSDIDRIMAEGKNINTSLFYLCQVINKLSEKKLGIIKSDSHIPFRNSNLTKILRSSLAGNSRTCIICTATAAKSQFEQTLSTLRFGNSARSITNKVRANIKTETNTQLLLTYEQDIASLKRELELTYQRGKAYSSETLVIRQQLESKIANMSKKILKKNIINVIRMVKVKEIKELHCPKVGNLFSSNVSEASKKYMTWENEKFTDKGYSVYKELQVVDREKKNLLNNIVNINNSMNCLAVANQSLAKEREKYEEIIEKAVVEKENLEREYVKIESEKIGLEKMTRLFECPEAAEDLNDEALETFECLLLKRISDIKEERAKRKYESMYKVFLSKVEAFV</sequence>
<feature type="binding site" evidence="3">
    <location>
        <begin position="98"/>
        <end position="105"/>
    </location>
    <ligand>
        <name>ATP</name>
        <dbReference type="ChEBI" id="CHEBI:30616"/>
    </ligand>
</feature>
<dbReference type="AlphaFoldDB" id="A0A1R2BCD8"/>
<evidence type="ECO:0000256" key="3">
    <source>
        <dbReference type="PROSITE-ProRule" id="PRU00283"/>
    </source>
</evidence>
<comment type="caution">
    <text evidence="6">The sequence shown here is derived from an EMBL/GenBank/DDBJ whole genome shotgun (WGS) entry which is preliminary data.</text>
</comment>
<protein>
    <recommendedName>
        <fullName evidence="5">Kinesin motor domain-containing protein</fullName>
    </recommendedName>
</protein>
<evidence type="ECO:0000313" key="7">
    <source>
        <dbReference type="Proteomes" id="UP000187209"/>
    </source>
</evidence>
<dbReference type="InterPro" id="IPR001752">
    <property type="entry name" value="Kinesin_motor_dom"/>
</dbReference>
<dbReference type="InterPro" id="IPR027417">
    <property type="entry name" value="P-loop_NTPase"/>
</dbReference>
<organism evidence="6 7">
    <name type="scientific">Stentor coeruleus</name>
    <dbReference type="NCBI Taxonomy" id="5963"/>
    <lineage>
        <taxon>Eukaryota</taxon>
        <taxon>Sar</taxon>
        <taxon>Alveolata</taxon>
        <taxon>Ciliophora</taxon>
        <taxon>Postciliodesmatophora</taxon>
        <taxon>Heterotrichea</taxon>
        <taxon>Heterotrichida</taxon>
        <taxon>Stentoridae</taxon>
        <taxon>Stentor</taxon>
    </lineage>
</organism>
<dbReference type="PRINTS" id="PR00380">
    <property type="entry name" value="KINESINHEAVY"/>
</dbReference>
<gene>
    <name evidence="6" type="ORF">SteCoe_26619</name>
</gene>
<dbReference type="SMART" id="SM00129">
    <property type="entry name" value="KISc"/>
    <property type="match status" value="1"/>
</dbReference>
<keyword evidence="1 4" id="KW-0175">Coiled coil</keyword>
<evidence type="ECO:0000259" key="5">
    <source>
        <dbReference type="PROSITE" id="PS50067"/>
    </source>
</evidence>
<dbReference type="InterPro" id="IPR027640">
    <property type="entry name" value="Kinesin-like_fam"/>
</dbReference>
<dbReference type="InterPro" id="IPR036961">
    <property type="entry name" value="Kinesin_motor_dom_sf"/>
</dbReference>
<evidence type="ECO:0000256" key="4">
    <source>
        <dbReference type="SAM" id="Coils"/>
    </source>
</evidence>
<dbReference type="FunFam" id="3.40.850.10:FF:000170">
    <property type="entry name" value="Kinesin-like protein"/>
    <property type="match status" value="1"/>
</dbReference>
<accession>A0A1R2BCD8</accession>
<comment type="similarity">
    <text evidence="3">Belongs to the TRAFAC class myosin-kinesin ATPase superfamily. Kinesin family.</text>
</comment>
<dbReference type="Proteomes" id="UP000187209">
    <property type="component" value="Unassembled WGS sequence"/>
</dbReference>
<feature type="domain" description="Kinesin motor" evidence="5">
    <location>
        <begin position="5"/>
        <end position="406"/>
    </location>
</feature>
<dbReference type="Pfam" id="PF00225">
    <property type="entry name" value="Kinesin"/>
    <property type="match status" value="1"/>
</dbReference>
<dbReference type="PANTHER" id="PTHR47968:SF75">
    <property type="entry name" value="CENTROMERE-ASSOCIATED PROTEIN E"/>
    <property type="match status" value="1"/>
</dbReference>
<dbReference type="GO" id="GO:0003777">
    <property type="term" value="F:microtubule motor activity"/>
    <property type="evidence" value="ECO:0007669"/>
    <property type="project" value="InterPro"/>
</dbReference>
<dbReference type="PROSITE" id="PS50067">
    <property type="entry name" value="KINESIN_MOTOR_2"/>
    <property type="match status" value="1"/>
</dbReference>
<keyword evidence="2 3" id="KW-0505">Motor protein</keyword>
<dbReference type="GO" id="GO:0007018">
    <property type="term" value="P:microtubule-based movement"/>
    <property type="evidence" value="ECO:0007669"/>
    <property type="project" value="InterPro"/>
</dbReference>
<feature type="coiled-coil region" evidence="4">
    <location>
        <begin position="528"/>
        <end position="597"/>
    </location>
</feature>
<evidence type="ECO:0000313" key="6">
    <source>
        <dbReference type="EMBL" id="OMJ74439.1"/>
    </source>
</evidence>
<dbReference type="OrthoDB" id="313052at2759"/>
<name>A0A1R2BCD8_9CILI</name>
<dbReference type="SUPFAM" id="SSF52540">
    <property type="entry name" value="P-loop containing nucleoside triphosphate hydrolases"/>
    <property type="match status" value="1"/>
</dbReference>
<keyword evidence="3" id="KW-0547">Nucleotide-binding</keyword>
<evidence type="ECO:0000256" key="2">
    <source>
        <dbReference type="ARBA" id="ARBA00023175"/>
    </source>
</evidence>
<dbReference type="GO" id="GO:0005524">
    <property type="term" value="F:ATP binding"/>
    <property type="evidence" value="ECO:0007669"/>
    <property type="project" value="UniProtKB-UniRule"/>
</dbReference>
<proteinExistence type="inferred from homology"/>
<reference evidence="6 7" key="1">
    <citation type="submission" date="2016-11" db="EMBL/GenBank/DDBJ databases">
        <title>The macronuclear genome of Stentor coeruleus: a giant cell with tiny introns.</title>
        <authorList>
            <person name="Slabodnick M."/>
            <person name="Ruby J.G."/>
            <person name="Reiff S.B."/>
            <person name="Swart E.C."/>
            <person name="Gosai S."/>
            <person name="Prabakaran S."/>
            <person name="Witkowska E."/>
            <person name="Larue G.E."/>
            <person name="Fisher S."/>
            <person name="Freeman R.M."/>
            <person name="Gunawardena J."/>
            <person name="Chu W."/>
            <person name="Stover N.A."/>
            <person name="Gregory B.D."/>
            <person name="Nowacki M."/>
            <person name="Derisi J."/>
            <person name="Roy S.W."/>
            <person name="Marshall W.F."/>
            <person name="Sood P."/>
        </authorList>
    </citation>
    <scope>NUCLEOTIDE SEQUENCE [LARGE SCALE GENOMIC DNA]</scope>
    <source>
        <strain evidence="6">WM001</strain>
    </source>
</reference>
<evidence type="ECO:0000256" key="1">
    <source>
        <dbReference type="ARBA" id="ARBA00023054"/>
    </source>
</evidence>
<dbReference type="Gene3D" id="3.40.850.10">
    <property type="entry name" value="Kinesin motor domain"/>
    <property type="match status" value="1"/>
</dbReference>
<dbReference type="EMBL" id="MPUH01000751">
    <property type="protein sequence ID" value="OMJ74439.1"/>
    <property type="molecule type" value="Genomic_DNA"/>
</dbReference>
<dbReference type="GO" id="GO:0008017">
    <property type="term" value="F:microtubule binding"/>
    <property type="evidence" value="ECO:0007669"/>
    <property type="project" value="InterPro"/>
</dbReference>
<dbReference type="PANTHER" id="PTHR47968">
    <property type="entry name" value="CENTROMERE PROTEIN E"/>
    <property type="match status" value="1"/>
</dbReference>
<keyword evidence="7" id="KW-1185">Reference proteome</keyword>